<evidence type="ECO:0000313" key="8">
    <source>
        <dbReference type="EMBL" id="MVB07701.1"/>
    </source>
</evidence>
<comment type="catalytic activity">
    <reaction evidence="6">
        <text>apo-[citrate lyase ACP] + 2'-(5''-triphospho-alpha-D-ribosyl)-3'-dephospho-CoA = holo-[citrate lyase ACP] + diphosphate</text>
        <dbReference type="Rhea" id="RHEA:16333"/>
        <dbReference type="Rhea" id="RHEA-COMP:10157"/>
        <dbReference type="Rhea" id="RHEA-COMP:10158"/>
        <dbReference type="ChEBI" id="CHEBI:29999"/>
        <dbReference type="ChEBI" id="CHEBI:33019"/>
        <dbReference type="ChEBI" id="CHEBI:61378"/>
        <dbReference type="ChEBI" id="CHEBI:82683"/>
        <dbReference type="EC" id="2.7.7.61"/>
    </reaction>
</comment>
<accession>A0A7M4D767</accession>
<dbReference type="Proteomes" id="UP000462449">
    <property type="component" value="Unassembled WGS sequence"/>
</dbReference>
<organism evidence="7 10">
    <name type="scientific">Labilibaculum euxinus</name>
    <dbReference type="NCBI Taxonomy" id="2686357"/>
    <lineage>
        <taxon>Bacteria</taxon>
        <taxon>Pseudomonadati</taxon>
        <taxon>Bacteroidota</taxon>
        <taxon>Bacteroidia</taxon>
        <taxon>Marinilabiliales</taxon>
        <taxon>Marinifilaceae</taxon>
        <taxon>Labilibaculum</taxon>
    </lineage>
</organism>
<evidence type="ECO:0008006" key="11">
    <source>
        <dbReference type="Google" id="ProtNLM"/>
    </source>
</evidence>
<dbReference type="Gene3D" id="1.10.4200.10">
    <property type="entry name" value="Triphosphoribosyl-dephospho-CoA protein"/>
    <property type="match status" value="2"/>
</dbReference>
<keyword evidence="4" id="KW-0547">Nucleotide-binding</keyword>
<dbReference type="AlphaFoldDB" id="A0A7M4D767"/>
<evidence type="ECO:0000256" key="2">
    <source>
        <dbReference type="ARBA" id="ARBA00022679"/>
    </source>
</evidence>
<evidence type="ECO:0000313" key="7">
    <source>
        <dbReference type="EMBL" id="MUP38496.1"/>
    </source>
</evidence>
<keyword evidence="2" id="KW-0808">Transferase</keyword>
<dbReference type="GO" id="GO:0050519">
    <property type="term" value="F:holo-citrate lyase synthase activity"/>
    <property type="evidence" value="ECO:0007669"/>
    <property type="project" value="UniProtKB-EC"/>
</dbReference>
<dbReference type="GO" id="GO:0005524">
    <property type="term" value="F:ATP binding"/>
    <property type="evidence" value="ECO:0007669"/>
    <property type="project" value="UniProtKB-KW"/>
</dbReference>
<dbReference type="InterPro" id="IPR005551">
    <property type="entry name" value="CitX"/>
</dbReference>
<keyword evidence="3" id="KW-0548">Nucleotidyltransferase</keyword>
<dbReference type="EMBL" id="WOTW01000026">
    <property type="protein sequence ID" value="MUP38496.1"/>
    <property type="molecule type" value="Genomic_DNA"/>
</dbReference>
<dbReference type="GO" id="GO:0051191">
    <property type="term" value="P:prosthetic group biosynthetic process"/>
    <property type="evidence" value="ECO:0007669"/>
    <property type="project" value="InterPro"/>
</dbReference>
<evidence type="ECO:0000256" key="6">
    <source>
        <dbReference type="ARBA" id="ARBA00048574"/>
    </source>
</evidence>
<dbReference type="Pfam" id="PF03802">
    <property type="entry name" value="CitX"/>
    <property type="match status" value="1"/>
</dbReference>
<sequence length="490" mass="55788">MIHPTCFKHLGCICKQEVDKMEKVVREILEAKEIRSKERQKFAELGDISLSLTLNIPGVPKSNDQIKLFFSECLSDLKRFLLSHRIIIEEKREIIRPDAAGDFYLVPVSGNEISAATIKEIAELYEKEHSLGRLLDVDITDEKGNPVSSGKAKKCYFCNEHPAVFCMRRQTHKYGEMRTVIEKDISRFLQERRKIRVCKDLSAFALKALLHEVSLSPKPGLVDRFSNGSHSDMDFSTFLNSSAVLSVYFKEIAEYGYSYSSANIKDALPKLRQIGLQMEEDMYRETCGVNTHKGAIFLLGFSLFVSANQIKNRNFSYDSFVNQIKELNGSLVENELGKKLYSSKKTHGEECFEKFGDKGKGIRGEIQSGLPCVFNHAIPVLSSHFDKMDAVKDAIIHEGLKQTLLVLIAHNYDSNILYRKGEKVLNELQDISQQAFTLFGTQYFNSKYQDLLDYCNENRISPGGSADLLAVAFFTYMVNKKYNWKVFNTN</sequence>
<comment type="caution">
    <text evidence="7">The sequence shown here is derived from an EMBL/GenBank/DDBJ whole genome shotgun (WGS) entry which is preliminary data.</text>
</comment>
<reference evidence="8 9" key="1">
    <citation type="submission" date="2019-11" db="EMBL/GenBank/DDBJ databases">
        <title>Draft genome sequence of Labilibaculum sp. strain SYP isolated from Black Sea.</title>
        <authorList>
            <person name="Yadav S."/>
            <person name="Villanueva L."/>
        </authorList>
    </citation>
    <scope>NUCLEOTIDE SEQUENCE [LARGE SCALE GENOMIC DNA]</scope>
    <source>
        <strain evidence="8 9">44</strain>
    </source>
</reference>
<keyword evidence="9" id="KW-1185">Reference proteome</keyword>
<dbReference type="GO" id="GO:0046917">
    <property type="term" value="F:triphosphoribosyl-dephospho-CoA synthase activity"/>
    <property type="evidence" value="ECO:0007669"/>
    <property type="project" value="UniProtKB-EC"/>
</dbReference>
<gene>
    <name evidence="8" type="ORF">DWB62_011790</name>
    <name evidence="7" type="ORF">GNY23_11790</name>
</gene>
<evidence type="ECO:0000256" key="1">
    <source>
        <dbReference type="ARBA" id="ARBA00001210"/>
    </source>
</evidence>
<dbReference type="EMBL" id="QTZN02000026">
    <property type="protein sequence ID" value="MVB07701.1"/>
    <property type="molecule type" value="Genomic_DNA"/>
</dbReference>
<dbReference type="Pfam" id="PF01874">
    <property type="entry name" value="CitG"/>
    <property type="match status" value="1"/>
</dbReference>
<dbReference type="PANTHER" id="PTHR30201">
    <property type="entry name" value="TRIPHOSPHORIBOSYL-DEPHOSPHO-COA SYNTHASE"/>
    <property type="match status" value="1"/>
</dbReference>
<name>A0A7M4D767_9BACT</name>
<evidence type="ECO:0000256" key="5">
    <source>
        <dbReference type="ARBA" id="ARBA00022840"/>
    </source>
</evidence>
<keyword evidence="5" id="KW-0067">ATP-binding</keyword>
<evidence type="ECO:0000313" key="9">
    <source>
        <dbReference type="Proteomes" id="UP000285951"/>
    </source>
</evidence>
<protein>
    <recommendedName>
        <fullName evidence="11">Triphosphoribosyl-dephospho-CoA synthase</fullName>
    </recommendedName>
</protein>
<evidence type="ECO:0000256" key="3">
    <source>
        <dbReference type="ARBA" id="ARBA00022695"/>
    </source>
</evidence>
<evidence type="ECO:0000313" key="10">
    <source>
        <dbReference type="Proteomes" id="UP000462449"/>
    </source>
</evidence>
<dbReference type="OrthoDB" id="114886at2"/>
<reference evidence="7 10" key="2">
    <citation type="submission" date="2019-12" db="EMBL/GenBank/DDBJ databases">
        <title>Draft genome sequence of Labilibaculum sp. strain 44 isolated from deep waters of Black Sea.</title>
        <authorList>
            <person name="Yadav S."/>
            <person name="Villanueva L."/>
        </authorList>
    </citation>
    <scope>NUCLEOTIDE SEQUENCE [LARGE SCALE GENOMIC DNA]</scope>
    <source>
        <strain evidence="7 10">44</strain>
    </source>
</reference>
<comment type="catalytic activity">
    <reaction evidence="1">
        <text>3'-dephospho-CoA + ATP = 2'-(5''-triphospho-alpha-D-ribosyl)-3'-dephospho-CoA + adenine</text>
        <dbReference type="Rhea" id="RHEA:15117"/>
        <dbReference type="ChEBI" id="CHEBI:16708"/>
        <dbReference type="ChEBI" id="CHEBI:30616"/>
        <dbReference type="ChEBI" id="CHEBI:57328"/>
        <dbReference type="ChEBI" id="CHEBI:61378"/>
        <dbReference type="EC" id="2.4.2.52"/>
    </reaction>
</comment>
<proteinExistence type="predicted"/>
<dbReference type="Proteomes" id="UP000285951">
    <property type="component" value="Unassembled WGS sequence"/>
</dbReference>
<evidence type="ECO:0000256" key="4">
    <source>
        <dbReference type="ARBA" id="ARBA00022741"/>
    </source>
</evidence>
<dbReference type="InterPro" id="IPR002736">
    <property type="entry name" value="CitG"/>
</dbReference>
<dbReference type="PANTHER" id="PTHR30201:SF2">
    <property type="entry name" value="2-(5''-TRIPHOSPHORIBOSYL)-3'-DEPHOSPHOCOENZYME-A SYNTHASE"/>
    <property type="match status" value="1"/>
</dbReference>